<dbReference type="PROSITE" id="PS50942">
    <property type="entry name" value="ENTH"/>
    <property type="match status" value="1"/>
</dbReference>
<reference evidence="7" key="1">
    <citation type="journal article" date="2017" name="Nat. Commun.">
        <title>The asparagus genome sheds light on the origin and evolution of a young Y chromosome.</title>
        <authorList>
            <person name="Harkess A."/>
            <person name="Zhou J."/>
            <person name="Xu C."/>
            <person name="Bowers J.E."/>
            <person name="Van der Hulst R."/>
            <person name="Ayyampalayam S."/>
            <person name="Mercati F."/>
            <person name="Riccardi P."/>
            <person name="McKain M.R."/>
            <person name="Kakrana A."/>
            <person name="Tang H."/>
            <person name="Ray J."/>
            <person name="Groenendijk J."/>
            <person name="Arikit S."/>
            <person name="Mathioni S.M."/>
            <person name="Nakano M."/>
            <person name="Shan H."/>
            <person name="Telgmann-Rauber A."/>
            <person name="Kanno A."/>
            <person name="Yue Z."/>
            <person name="Chen H."/>
            <person name="Li W."/>
            <person name="Chen Y."/>
            <person name="Xu X."/>
            <person name="Zhang Y."/>
            <person name="Luo S."/>
            <person name="Chen H."/>
            <person name="Gao J."/>
            <person name="Mao Z."/>
            <person name="Pires J.C."/>
            <person name="Luo M."/>
            <person name="Kudrna D."/>
            <person name="Wing R.A."/>
            <person name="Meyers B.C."/>
            <person name="Yi K."/>
            <person name="Kong H."/>
            <person name="Lavrijsen P."/>
            <person name="Sunseri F."/>
            <person name="Falavigna A."/>
            <person name="Ye Y."/>
            <person name="Leebens-Mack J.H."/>
            <person name="Chen G."/>
        </authorList>
    </citation>
    <scope>NUCLEOTIDE SEQUENCE [LARGE SCALE GENOMIC DNA]</scope>
    <source>
        <strain evidence="7">cv. DH0086</strain>
    </source>
</reference>
<dbReference type="GO" id="GO:0072583">
    <property type="term" value="P:clathrin-dependent endocytosis"/>
    <property type="evidence" value="ECO:0007669"/>
    <property type="project" value="InterPro"/>
</dbReference>
<dbReference type="InterPro" id="IPR045192">
    <property type="entry name" value="AP180-like"/>
</dbReference>
<dbReference type="Gene3D" id="1.25.40.90">
    <property type="match status" value="1"/>
</dbReference>
<dbReference type="InterPro" id="IPR008942">
    <property type="entry name" value="ENTH_VHS"/>
</dbReference>
<proteinExistence type="predicted"/>
<gene>
    <name evidence="6" type="ORF">A4U43_C09F4180</name>
</gene>
<dbReference type="AlphaFoldDB" id="A0A5P1EA10"/>
<dbReference type="PANTHER" id="PTHR22951">
    <property type="entry name" value="CLATHRIN ASSEMBLY PROTEIN"/>
    <property type="match status" value="1"/>
</dbReference>
<comment type="subcellular location">
    <subcellularLocation>
        <location evidence="1">Cytoplasmic vesicle</location>
        <location evidence="1">Clathrin-coated vesicle</location>
    </subcellularLocation>
    <subcellularLocation>
        <location evidence="2">Golgi apparatus</location>
    </subcellularLocation>
</comment>
<dbReference type="Gene3D" id="1.20.58.150">
    <property type="entry name" value="ANTH domain"/>
    <property type="match status" value="1"/>
</dbReference>
<dbReference type="InterPro" id="IPR011417">
    <property type="entry name" value="ANTH_dom"/>
</dbReference>
<dbReference type="Pfam" id="PF07651">
    <property type="entry name" value="ANTH"/>
    <property type="match status" value="1"/>
</dbReference>
<dbReference type="GO" id="GO:0030136">
    <property type="term" value="C:clathrin-coated vesicle"/>
    <property type="evidence" value="ECO:0007669"/>
    <property type="project" value="UniProtKB-SubCell"/>
</dbReference>
<dbReference type="OMA" id="RMQWAIN"/>
<evidence type="ECO:0000313" key="6">
    <source>
        <dbReference type="EMBL" id="ONK57796.1"/>
    </source>
</evidence>
<evidence type="ECO:0000259" key="5">
    <source>
        <dbReference type="PROSITE" id="PS50942"/>
    </source>
</evidence>
<dbReference type="GO" id="GO:0000149">
    <property type="term" value="F:SNARE binding"/>
    <property type="evidence" value="ECO:0007669"/>
    <property type="project" value="TreeGrafter"/>
</dbReference>
<keyword evidence="7" id="KW-1185">Reference proteome</keyword>
<dbReference type="GO" id="GO:0005794">
    <property type="term" value="C:Golgi apparatus"/>
    <property type="evidence" value="ECO:0007669"/>
    <property type="project" value="UniProtKB-SubCell"/>
</dbReference>
<dbReference type="SUPFAM" id="SSF89009">
    <property type="entry name" value="GAT-like domain"/>
    <property type="match status" value="1"/>
</dbReference>
<evidence type="ECO:0000256" key="4">
    <source>
        <dbReference type="ARBA" id="ARBA00023329"/>
    </source>
</evidence>
<sequence length="382" mass="43353">MKVKSKVMETLGSIKDQVAIGRASITSRNILSSIETAVLRSTDSSDSPLDDKYTSEILFLISNAPGSITYLARRISTRLESNRDPLVALKTLLLLHRLLRGGDRYFEQDLRNLWSSGDLRVELRWPSSNLDPFSRFTLSYSRFLEERMGWLINQAGKLEPIRPLSCSTVSSYEEKAIESVLSKLSKCQELLHRIVNCLPAIKSRSSHAVQAVMNVVLRESFRVYESFCEGLEVVFSSFLDLKKHTRALALDILKKACDQTSTLYQFYESCKKRVVSKSLDYPSVRIVKPDEISSMEELETKELGIATSKERESKKKETEAQISYESSTNLFSQGLETKISTVWVEFDDEDDSQRSSFSFDDLIAGEGESSKKTLKSMELLWP</sequence>
<dbReference type="GO" id="GO:0005545">
    <property type="term" value="F:1-phosphatidylinositol binding"/>
    <property type="evidence" value="ECO:0007669"/>
    <property type="project" value="InterPro"/>
</dbReference>
<dbReference type="GO" id="GO:0048268">
    <property type="term" value="P:clathrin coat assembly"/>
    <property type="evidence" value="ECO:0007669"/>
    <property type="project" value="InterPro"/>
</dbReference>
<dbReference type="Gramene" id="ONK57796">
    <property type="protein sequence ID" value="ONK57796"/>
    <property type="gene ID" value="A4U43_C09F4180"/>
</dbReference>
<evidence type="ECO:0000256" key="3">
    <source>
        <dbReference type="ARBA" id="ARBA00023034"/>
    </source>
</evidence>
<dbReference type="SMART" id="SM00273">
    <property type="entry name" value="ENTH"/>
    <property type="match status" value="1"/>
</dbReference>
<dbReference type="GO" id="GO:0032050">
    <property type="term" value="F:clathrin heavy chain binding"/>
    <property type="evidence" value="ECO:0007669"/>
    <property type="project" value="TreeGrafter"/>
</dbReference>
<dbReference type="SUPFAM" id="SSF48464">
    <property type="entry name" value="ENTH/VHS domain"/>
    <property type="match status" value="1"/>
</dbReference>
<dbReference type="GO" id="GO:0006900">
    <property type="term" value="P:vesicle budding from membrane"/>
    <property type="evidence" value="ECO:0007669"/>
    <property type="project" value="TreeGrafter"/>
</dbReference>
<dbReference type="InterPro" id="IPR013809">
    <property type="entry name" value="ENTH"/>
</dbReference>
<dbReference type="EMBL" id="CM007389">
    <property type="protein sequence ID" value="ONK57796.1"/>
    <property type="molecule type" value="Genomic_DNA"/>
</dbReference>
<evidence type="ECO:0000313" key="7">
    <source>
        <dbReference type="Proteomes" id="UP000243459"/>
    </source>
</evidence>
<dbReference type="GO" id="GO:0005905">
    <property type="term" value="C:clathrin-coated pit"/>
    <property type="evidence" value="ECO:0007669"/>
    <property type="project" value="TreeGrafter"/>
</dbReference>
<dbReference type="PANTHER" id="PTHR22951:SF70">
    <property type="entry name" value="OS11G0244600 PROTEIN"/>
    <property type="match status" value="1"/>
</dbReference>
<dbReference type="GO" id="GO:0005546">
    <property type="term" value="F:phosphatidylinositol-4,5-bisphosphate binding"/>
    <property type="evidence" value="ECO:0007669"/>
    <property type="project" value="TreeGrafter"/>
</dbReference>
<keyword evidence="4" id="KW-0968">Cytoplasmic vesicle</keyword>
<dbReference type="Proteomes" id="UP000243459">
    <property type="component" value="Chromosome 9"/>
</dbReference>
<keyword evidence="3" id="KW-0333">Golgi apparatus</keyword>
<accession>A0A5P1EA10</accession>
<evidence type="ECO:0000256" key="2">
    <source>
        <dbReference type="ARBA" id="ARBA00004555"/>
    </source>
</evidence>
<name>A0A5P1EA10_ASPOF</name>
<feature type="domain" description="ENTH" evidence="5">
    <location>
        <begin position="26"/>
        <end position="158"/>
    </location>
</feature>
<protein>
    <recommendedName>
        <fullName evidence="5">ENTH domain-containing protein</fullName>
    </recommendedName>
</protein>
<organism evidence="6 7">
    <name type="scientific">Asparagus officinalis</name>
    <name type="common">Garden asparagus</name>
    <dbReference type="NCBI Taxonomy" id="4686"/>
    <lineage>
        <taxon>Eukaryota</taxon>
        <taxon>Viridiplantae</taxon>
        <taxon>Streptophyta</taxon>
        <taxon>Embryophyta</taxon>
        <taxon>Tracheophyta</taxon>
        <taxon>Spermatophyta</taxon>
        <taxon>Magnoliopsida</taxon>
        <taxon>Liliopsida</taxon>
        <taxon>Asparagales</taxon>
        <taxon>Asparagaceae</taxon>
        <taxon>Asparagoideae</taxon>
        <taxon>Asparagus</taxon>
    </lineage>
</organism>
<evidence type="ECO:0000256" key="1">
    <source>
        <dbReference type="ARBA" id="ARBA00004132"/>
    </source>
</evidence>
<dbReference type="InterPro" id="IPR014712">
    <property type="entry name" value="ANTH_dom_sf"/>
</dbReference>
<dbReference type="OrthoDB" id="1932749at2759"/>